<comment type="caution">
    <text evidence="4">The sequence shown here is derived from an EMBL/GenBank/DDBJ whole genome shotgun (WGS) entry which is preliminary data.</text>
</comment>
<feature type="region of interest" description="Disordered" evidence="2">
    <location>
        <begin position="358"/>
        <end position="377"/>
    </location>
</feature>
<feature type="compositionally biased region" description="Polar residues" evidence="2">
    <location>
        <begin position="147"/>
        <end position="157"/>
    </location>
</feature>
<protein>
    <recommendedName>
        <fullName evidence="3">DNA methyltransferase 1-associated 1 domain-containing protein</fullName>
    </recommendedName>
</protein>
<gene>
    <name evidence="4" type="ORF">DC041_0001214</name>
</gene>
<dbReference type="InterPro" id="IPR008468">
    <property type="entry name" value="DMAP1"/>
</dbReference>
<dbReference type="GO" id="GO:0000122">
    <property type="term" value="P:negative regulation of transcription by RNA polymerase II"/>
    <property type="evidence" value="ECO:0007669"/>
    <property type="project" value="TreeGrafter"/>
</dbReference>
<dbReference type="Proteomes" id="UP000290809">
    <property type="component" value="Unassembled WGS sequence"/>
</dbReference>
<feature type="compositionally biased region" description="Polar residues" evidence="2">
    <location>
        <begin position="385"/>
        <end position="405"/>
    </location>
</feature>
<feature type="region of interest" description="Disordered" evidence="2">
    <location>
        <begin position="143"/>
        <end position="202"/>
    </location>
</feature>
<dbReference type="Pfam" id="PF05499">
    <property type="entry name" value="DMAP1"/>
    <property type="match status" value="1"/>
</dbReference>
<sequence length="461" mass="49344">MPTDNTPLYKQPKAVIGVGRVRSWQWTPFTNSARQDNLVLYHWRRESADPEANKDYYFARYNKARGTNLSQGLRYDAAHERRRKQQLSLLYGRTKDQVEEEQRLIMELRKIEARRKERERKKQDLQKLISLADSVTRECELSEHTGYETNTDDTNSWLTSTHSSVGGGLSSSNNSLLTSTTLTGNTGLQRKRPSGVSGLNASNNSIGNITSSSSQLIGNTNSLINTDSSCTNLTGLGVAGGANSGASISSGDICASLNSASNTANTALNTQYSINFLDVSKNPGAHLRSQKPLPCGLASLPNPSISESPEDSYYNLIDPLILSALRVADSKRPILPRHSLGVAGTLAAAAGSLGMHNMTSGSSGIPPMNTTTEKSDTKQCRLNSSSIVNSSDNGQYNSSGLTTTRSSPALSGGGGGTGNLDSDNSSSAGDGIGSSQRRRRAAALEQGRVLKKLKIKGQLVD</sequence>
<dbReference type="GO" id="GO:0003714">
    <property type="term" value="F:transcription corepressor activity"/>
    <property type="evidence" value="ECO:0007669"/>
    <property type="project" value="TreeGrafter"/>
</dbReference>
<feature type="coiled-coil region" evidence="1">
    <location>
        <begin position="101"/>
        <end position="138"/>
    </location>
</feature>
<evidence type="ECO:0000259" key="3">
    <source>
        <dbReference type="Pfam" id="PF05499"/>
    </source>
</evidence>
<dbReference type="InterPro" id="IPR027109">
    <property type="entry name" value="Swc4/Dmap1"/>
</dbReference>
<dbReference type="GO" id="GO:0006281">
    <property type="term" value="P:DNA repair"/>
    <property type="evidence" value="ECO:0007669"/>
    <property type="project" value="InterPro"/>
</dbReference>
<evidence type="ECO:0000256" key="1">
    <source>
        <dbReference type="SAM" id="Coils"/>
    </source>
</evidence>
<feature type="region of interest" description="Disordered" evidence="2">
    <location>
        <begin position="385"/>
        <end position="440"/>
    </location>
</feature>
<keyword evidence="1" id="KW-0175">Coiled coil</keyword>
<feature type="domain" description="DNA methyltransferase 1-associated 1" evidence="3">
    <location>
        <begin position="100"/>
        <end position="138"/>
    </location>
</feature>
<reference evidence="4 5" key="1">
    <citation type="journal article" date="2019" name="PLoS Pathog.">
        <title>Genome sequence of the bovine parasite Schistosoma bovis Tanzania.</title>
        <authorList>
            <person name="Oey H."/>
            <person name="Zakrzewski M."/>
            <person name="Gobert G."/>
            <person name="Gravermann K."/>
            <person name="Stoye J."/>
            <person name="Jones M."/>
            <person name="Mcmanus D."/>
            <person name="Krause L."/>
        </authorList>
    </citation>
    <scope>NUCLEOTIDE SEQUENCE [LARGE SCALE GENOMIC DNA]</scope>
    <source>
        <strain evidence="4 5">TAN1997</strain>
    </source>
</reference>
<dbReference type="STRING" id="6184.A0A430Q0S7"/>
<dbReference type="AlphaFoldDB" id="A0A430Q0S7"/>
<evidence type="ECO:0000313" key="4">
    <source>
        <dbReference type="EMBL" id="RTG81245.1"/>
    </source>
</evidence>
<dbReference type="GO" id="GO:0006338">
    <property type="term" value="P:chromatin remodeling"/>
    <property type="evidence" value="ECO:0007669"/>
    <property type="project" value="InterPro"/>
</dbReference>
<dbReference type="EMBL" id="QMKO01003504">
    <property type="protein sequence ID" value="RTG81245.1"/>
    <property type="molecule type" value="Genomic_DNA"/>
</dbReference>
<keyword evidence="5" id="KW-1185">Reference proteome</keyword>
<dbReference type="PANTHER" id="PTHR12855:SF10">
    <property type="entry name" value="DNA METHYLTRANSFERASE 1-ASSOCIATED PROTEIN 1"/>
    <property type="match status" value="1"/>
</dbReference>
<accession>A0A430Q0S7</accession>
<evidence type="ECO:0000313" key="5">
    <source>
        <dbReference type="Proteomes" id="UP000290809"/>
    </source>
</evidence>
<dbReference type="PANTHER" id="PTHR12855">
    <property type="entry name" value="DNA METHYLTRANSFERASE 1-ASSOCIATED PROTEIN 1 FAMILY MEMBER"/>
    <property type="match status" value="1"/>
</dbReference>
<organism evidence="4 5">
    <name type="scientific">Schistosoma bovis</name>
    <name type="common">Blood fluke</name>
    <dbReference type="NCBI Taxonomy" id="6184"/>
    <lineage>
        <taxon>Eukaryota</taxon>
        <taxon>Metazoa</taxon>
        <taxon>Spiralia</taxon>
        <taxon>Lophotrochozoa</taxon>
        <taxon>Platyhelminthes</taxon>
        <taxon>Trematoda</taxon>
        <taxon>Digenea</taxon>
        <taxon>Strigeidida</taxon>
        <taxon>Schistosomatoidea</taxon>
        <taxon>Schistosomatidae</taxon>
        <taxon>Schistosoma</taxon>
    </lineage>
</organism>
<dbReference type="GO" id="GO:0035267">
    <property type="term" value="C:NuA4 histone acetyltransferase complex"/>
    <property type="evidence" value="ECO:0007669"/>
    <property type="project" value="InterPro"/>
</dbReference>
<feature type="compositionally biased region" description="Low complexity" evidence="2">
    <location>
        <begin position="158"/>
        <end position="188"/>
    </location>
</feature>
<dbReference type="GO" id="GO:0000812">
    <property type="term" value="C:Swr1 complex"/>
    <property type="evidence" value="ECO:0007669"/>
    <property type="project" value="TreeGrafter"/>
</dbReference>
<feature type="compositionally biased region" description="Polar residues" evidence="2">
    <location>
        <begin position="358"/>
        <end position="372"/>
    </location>
</feature>
<name>A0A430Q0S7_SCHBO</name>
<proteinExistence type="predicted"/>
<evidence type="ECO:0000256" key="2">
    <source>
        <dbReference type="SAM" id="MobiDB-lite"/>
    </source>
</evidence>